<dbReference type="EMBL" id="JAGINW010000001">
    <property type="protein sequence ID" value="MBP2329877.1"/>
    <property type="molecule type" value="Genomic_DNA"/>
</dbReference>
<dbReference type="Proteomes" id="UP001519332">
    <property type="component" value="Unassembled WGS sequence"/>
</dbReference>
<feature type="region of interest" description="Disordered" evidence="1">
    <location>
        <begin position="22"/>
        <end position="42"/>
    </location>
</feature>
<sequence>MSRKPFGVSFETWIDKQIREATERGEMDNLPGAGKPLPGAGRPHDEQWWIKNYLKREGLTAESMLPTPLQLRKEIERLPETVAQLASERDVREVVADLNRRIVEWLRAPSGPLIRVARVDVDAVVEQWRADRPVPPEPPARPEPVRKKARWWRRL</sequence>
<evidence type="ECO:0000259" key="2">
    <source>
        <dbReference type="Pfam" id="PF09350"/>
    </source>
</evidence>
<evidence type="ECO:0000313" key="3">
    <source>
        <dbReference type="EMBL" id="MBP2329877.1"/>
    </source>
</evidence>
<accession>A0ABS4TZP3</accession>
<organism evidence="3 4">
    <name type="scientific">Kibdelosporangium banguiense</name>
    <dbReference type="NCBI Taxonomy" id="1365924"/>
    <lineage>
        <taxon>Bacteria</taxon>
        <taxon>Bacillati</taxon>
        <taxon>Actinomycetota</taxon>
        <taxon>Actinomycetes</taxon>
        <taxon>Pseudonocardiales</taxon>
        <taxon>Pseudonocardiaceae</taxon>
        <taxon>Kibdelosporangium</taxon>
    </lineage>
</organism>
<dbReference type="RefSeq" id="WP_209646573.1">
    <property type="nucleotide sequence ID" value="NZ_JAGINW010000001.1"/>
</dbReference>
<proteinExistence type="predicted"/>
<feature type="domain" description="DnaJ homologue subfamily C member 28 conserved" evidence="2">
    <location>
        <begin position="13"/>
        <end position="82"/>
    </location>
</feature>
<dbReference type="InterPro" id="IPR018961">
    <property type="entry name" value="DnaJ_homolog_subfam-C_membr-28"/>
</dbReference>
<keyword evidence="4" id="KW-1185">Reference proteome</keyword>
<reference evidence="3 4" key="1">
    <citation type="submission" date="2021-03" db="EMBL/GenBank/DDBJ databases">
        <title>Sequencing the genomes of 1000 actinobacteria strains.</title>
        <authorList>
            <person name="Klenk H.-P."/>
        </authorList>
    </citation>
    <scope>NUCLEOTIDE SEQUENCE [LARGE SCALE GENOMIC DNA]</scope>
    <source>
        <strain evidence="3 4">DSM 46670</strain>
    </source>
</reference>
<name>A0ABS4TZP3_9PSEU</name>
<evidence type="ECO:0000313" key="4">
    <source>
        <dbReference type="Proteomes" id="UP001519332"/>
    </source>
</evidence>
<evidence type="ECO:0000256" key="1">
    <source>
        <dbReference type="SAM" id="MobiDB-lite"/>
    </source>
</evidence>
<comment type="caution">
    <text evidence="3">The sequence shown here is derived from an EMBL/GenBank/DDBJ whole genome shotgun (WGS) entry which is preliminary data.</text>
</comment>
<gene>
    <name evidence="3" type="ORF">JOF56_010262</name>
</gene>
<protein>
    <recommendedName>
        <fullName evidence="2">DnaJ homologue subfamily C member 28 conserved domain-containing protein</fullName>
    </recommendedName>
</protein>
<feature type="compositionally biased region" description="Low complexity" evidence="1">
    <location>
        <begin position="30"/>
        <end position="41"/>
    </location>
</feature>
<feature type="region of interest" description="Disordered" evidence="1">
    <location>
        <begin position="132"/>
        <end position="155"/>
    </location>
</feature>
<dbReference type="Pfam" id="PF09350">
    <property type="entry name" value="DJC28_CD"/>
    <property type="match status" value="1"/>
</dbReference>